<evidence type="ECO:0000313" key="1">
    <source>
        <dbReference type="EMBL" id="KAI9512104.1"/>
    </source>
</evidence>
<dbReference type="EMBL" id="JAGFNK010000013">
    <property type="protein sequence ID" value="KAI9512104.1"/>
    <property type="molecule type" value="Genomic_DNA"/>
</dbReference>
<sequence length="841" mass="88434">MAATVRQPKPTKKGFPGDNSSTRRQTAWGGTRPSPSFSPSPNNARLPNGPHPATSAQAVSFPPLGPSTPTPRQDHKVILQNLASLTAAKRYEGVVSSTAGERNTAGLSLRDVKELSAPSAPLKDQLFIPALDIDTWSSGPADVKVPNGDSFKTDTDISQKAPRRERDLQAWQADLPPPAVPAHGQHTGQHTDDVTFGAGSSGHAGWNQFVANEKLFGVKTGFDEELYTTKLDRSGADFAEREKRAQALANEIMRGTTNNPHVLEERVMNNVEDSGVNEEDKYGAVVRGSNAYIPPGARKNLPPLNATAPSTPGAASVKGPDIPKVSINAPDGSSVPHSDASTPASSSKAPSPAPSASQKPPADALPAFREFVTHEKQRLTQKRQALVKSERDKRMAELLKFSKSFKLNKPIPEDLLTILAKDEEKQRAIVEKSNKDATSAQARVIGATAALSATPAANPPTPVTANRVQASTSGNVSSTSATSSKLVSSPSVVSAKTSATGTTKSGRINMVIQPIPPFKGKKSQLATQPPNSAAPVTTKSSGTGTGAQPTKNAGNLKSDGAANKLNVNATSFRPNPKAVAFTPASPNTAAGASVNSSPKTKPESSSTSPPVPNPFFGKVVLKKTPVHVKDDFNPFRFNKVAEASAVNAIWPYQGKRYNQMFPPVQAPPPQQSPHVVPSGPPPMPPPPYEEDPSIPRGYVYAYPPYAYPGQPMMPGMAPPPPGAYIPAPFVQPMPYPPAMPPPNATMYASPQMGQMPPPQAYMQAPPPGQYPPPPNGAGPRPSMPPTPIPAHAHPYYHQSPQLPQAVPYPMMMPPPGGPGGPPHGYDGGPAPPVPMGGVGHA</sequence>
<accession>A0ACC0UK47</accession>
<dbReference type="Proteomes" id="UP001207468">
    <property type="component" value="Unassembled WGS sequence"/>
</dbReference>
<comment type="caution">
    <text evidence="1">The sequence shown here is derived from an EMBL/GenBank/DDBJ whole genome shotgun (WGS) entry which is preliminary data.</text>
</comment>
<evidence type="ECO:0000313" key="2">
    <source>
        <dbReference type="Proteomes" id="UP001207468"/>
    </source>
</evidence>
<protein>
    <submittedName>
        <fullName evidence="1">Uncharacterized protein</fullName>
    </submittedName>
</protein>
<proteinExistence type="predicted"/>
<name>A0ACC0UK47_9AGAM</name>
<gene>
    <name evidence="1" type="ORF">F5148DRAFT_1273963</name>
</gene>
<organism evidence="1 2">
    <name type="scientific">Russula earlei</name>
    <dbReference type="NCBI Taxonomy" id="71964"/>
    <lineage>
        <taxon>Eukaryota</taxon>
        <taxon>Fungi</taxon>
        <taxon>Dikarya</taxon>
        <taxon>Basidiomycota</taxon>
        <taxon>Agaricomycotina</taxon>
        <taxon>Agaricomycetes</taxon>
        <taxon>Russulales</taxon>
        <taxon>Russulaceae</taxon>
        <taxon>Russula</taxon>
    </lineage>
</organism>
<reference evidence="1" key="1">
    <citation type="submission" date="2021-03" db="EMBL/GenBank/DDBJ databases">
        <title>Evolutionary priming and transition to the ectomycorrhizal habit in an iconic lineage of mushroom-forming fungi: is preadaptation a requirement?</title>
        <authorList>
            <consortium name="DOE Joint Genome Institute"/>
            <person name="Looney B.P."/>
            <person name="Miyauchi S."/>
            <person name="Morin E."/>
            <person name="Drula E."/>
            <person name="Courty P.E."/>
            <person name="Chicoki N."/>
            <person name="Fauchery L."/>
            <person name="Kohler A."/>
            <person name="Kuo A."/>
            <person name="LaButti K."/>
            <person name="Pangilinan J."/>
            <person name="Lipzen A."/>
            <person name="Riley R."/>
            <person name="Andreopoulos W."/>
            <person name="He G."/>
            <person name="Johnson J."/>
            <person name="Barry K.W."/>
            <person name="Grigoriev I.V."/>
            <person name="Nagy L."/>
            <person name="Hibbett D."/>
            <person name="Henrissat B."/>
            <person name="Matheny P.B."/>
            <person name="Labbe J."/>
            <person name="Martin A.F."/>
        </authorList>
    </citation>
    <scope>NUCLEOTIDE SEQUENCE</scope>
    <source>
        <strain evidence="1">BPL698</strain>
    </source>
</reference>
<keyword evidence="2" id="KW-1185">Reference proteome</keyword>